<accession>A0ABU7JJV4</accession>
<keyword evidence="3" id="KW-1185">Reference proteome</keyword>
<evidence type="ECO:0000313" key="3">
    <source>
        <dbReference type="Proteomes" id="UP001339167"/>
    </source>
</evidence>
<evidence type="ECO:0000256" key="1">
    <source>
        <dbReference type="SAM" id="SignalP"/>
    </source>
</evidence>
<evidence type="ECO:0000313" key="2">
    <source>
        <dbReference type="EMBL" id="MEE2025775.1"/>
    </source>
</evidence>
<reference evidence="2 3" key="1">
    <citation type="submission" date="2023-06" db="EMBL/GenBank/DDBJ databases">
        <title>Alkalimonas sp., MEB004 an alkaliphilic bacterium isolated from Lonar Lake, India.</title>
        <authorList>
            <person name="Joshi A."/>
            <person name="Thite S."/>
        </authorList>
    </citation>
    <scope>NUCLEOTIDE SEQUENCE [LARGE SCALE GENOMIC DNA]</scope>
    <source>
        <strain evidence="2 3">MEB004</strain>
    </source>
</reference>
<dbReference type="Proteomes" id="UP001339167">
    <property type="component" value="Unassembled WGS sequence"/>
</dbReference>
<dbReference type="EMBL" id="JAUGZK010000016">
    <property type="protein sequence ID" value="MEE2025775.1"/>
    <property type="molecule type" value="Genomic_DNA"/>
</dbReference>
<gene>
    <name evidence="2" type="ORF">QWF21_16170</name>
</gene>
<dbReference type="RefSeq" id="WP_330089086.1">
    <property type="nucleotide sequence ID" value="NZ_JAUGZK010000016.1"/>
</dbReference>
<name>A0ABU7JJV4_9GAMM</name>
<organism evidence="2 3">
    <name type="scientific">Alkalimonas mucilaginosa</name>
    <dbReference type="NCBI Taxonomy" id="3057676"/>
    <lineage>
        <taxon>Bacteria</taxon>
        <taxon>Pseudomonadati</taxon>
        <taxon>Pseudomonadota</taxon>
        <taxon>Gammaproteobacteria</taxon>
        <taxon>Alkalimonas</taxon>
    </lineage>
</organism>
<comment type="caution">
    <text evidence="2">The sequence shown here is derived from an EMBL/GenBank/DDBJ whole genome shotgun (WGS) entry which is preliminary data.</text>
</comment>
<feature type="signal peptide" evidence="1">
    <location>
        <begin position="1"/>
        <end position="18"/>
    </location>
</feature>
<proteinExistence type="predicted"/>
<protein>
    <submittedName>
        <fullName evidence="2">Uncharacterized protein</fullName>
    </submittedName>
</protein>
<feature type="chain" id="PRO_5047299246" evidence="1">
    <location>
        <begin position="19"/>
        <end position="157"/>
    </location>
</feature>
<keyword evidence="1" id="KW-0732">Signal</keyword>
<sequence>MKQLVYGAMLLAAMPALADEKAKLAEICDISWAAYNNQDINLLRPFLELKIEKRTPADWTAEQKTAALEGLLENIVNKHQGYWAKYGHVSYEITRIRILDKADIPRQYSSYPIERYARITYLGYSTDTPTKRISTGCTFFDLDGNGSWMLDTPAIAM</sequence>